<dbReference type="PANTHER" id="PTHR42942">
    <property type="entry name" value="6-O-METHYLGUANINE DNA METHYLTRANSFERASE"/>
    <property type="match status" value="1"/>
</dbReference>
<proteinExistence type="predicted"/>
<dbReference type="Pfam" id="PF01035">
    <property type="entry name" value="DNA_binding_1"/>
    <property type="match status" value="1"/>
</dbReference>
<dbReference type="InterPro" id="IPR052520">
    <property type="entry name" value="ATL_DNA_repair"/>
</dbReference>
<reference evidence="3 4" key="1">
    <citation type="submission" date="2023-05" db="EMBL/GenBank/DDBJ databases">
        <title>Lithophilousrod everest ZFBP1038 complete genpme.</title>
        <authorList>
            <person name="Tian M."/>
        </authorList>
    </citation>
    <scope>NUCLEOTIDE SEQUENCE [LARGE SCALE GENOMIC DNA]</scope>
    <source>
        <strain evidence="3 4">ZFBP1038</strain>
    </source>
</reference>
<dbReference type="InterPro" id="IPR036217">
    <property type="entry name" value="MethylDNA_cys_MeTrfase_DNAb"/>
</dbReference>
<feature type="domain" description="Methylated-DNA-[protein]-cysteine S-methyltransferase DNA binding" evidence="2">
    <location>
        <begin position="5"/>
        <end position="65"/>
    </location>
</feature>
<accession>A0ABY8QQ49</accession>
<gene>
    <name evidence="3" type="ORF">LWF01_10305</name>
</gene>
<name>A0ABY8QQ49_9MICO</name>
<keyword evidence="1" id="KW-0227">DNA damage</keyword>
<dbReference type="RefSeq" id="WP_349637312.1">
    <property type="nucleotide sequence ID" value="NZ_CP090958.1"/>
</dbReference>
<dbReference type="PANTHER" id="PTHR42942:SF1">
    <property type="entry name" value="ALKYLTRANSFERASE-LIKE PROTEIN 1"/>
    <property type="match status" value="1"/>
</dbReference>
<organism evidence="3 4">
    <name type="scientific">Saxibacter everestensis</name>
    <dbReference type="NCBI Taxonomy" id="2909229"/>
    <lineage>
        <taxon>Bacteria</taxon>
        <taxon>Bacillati</taxon>
        <taxon>Actinomycetota</taxon>
        <taxon>Actinomycetes</taxon>
        <taxon>Micrococcales</taxon>
        <taxon>Brevibacteriaceae</taxon>
        <taxon>Saxibacter</taxon>
    </lineage>
</organism>
<evidence type="ECO:0000259" key="2">
    <source>
        <dbReference type="Pfam" id="PF01035"/>
    </source>
</evidence>
<dbReference type="Proteomes" id="UP001209083">
    <property type="component" value="Chromosome"/>
</dbReference>
<dbReference type="EMBL" id="CP090958">
    <property type="protein sequence ID" value="WGW10531.1"/>
    <property type="molecule type" value="Genomic_DNA"/>
</dbReference>
<evidence type="ECO:0000313" key="3">
    <source>
        <dbReference type="EMBL" id="WGW10531.1"/>
    </source>
</evidence>
<dbReference type="Gene3D" id="1.10.10.10">
    <property type="entry name" value="Winged helix-like DNA-binding domain superfamily/Winged helix DNA-binding domain"/>
    <property type="match status" value="1"/>
</dbReference>
<evidence type="ECO:0000256" key="1">
    <source>
        <dbReference type="ARBA" id="ARBA00022763"/>
    </source>
</evidence>
<evidence type="ECO:0000313" key="4">
    <source>
        <dbReference type="Proteomes" id="UP001209083"/>
    </source>
</evidence>
<dbReference type="SUPFAM" id="SSF46767">
    <property type="entry name" value="Methylated DNA-protein cysteine methyltransferase, C-terminal domain"/>
    <property type="match status" value="1"/>
</dbReference>
<dbReference type="InterPro" id="IPR036388">
    <property type="entry name" value="WH-like_DNA-bd_sf"/>
</dbReference>
<protein>
    <submittedName>
        <fullName evidence="3">MGMT family protein</fullName>
    </submittedName>
</protein>
<keyword evidence="4" id="KW-1185">Reference proteome</keyword>
<dbReference type="CDD" id="cd06445">
    <property type="entry name" value="ATase"/>
    <property type="match status" value="1"/>
</dbReference>
<dbReference type="InterPro" id="IPR014048">
    <property type="entry name" value="MethylDNA_cys_MeTrfase_DNA-bd"/>
</dbReference>
<sequence>MTGDEFREAVLDVVGLVPPGWVTTYGDIAEYLGHGGPRQVAQVMAREGAAVPWWRVVRADGSLPVHLAERAIAEYAAEGTPTIRQESGRFRIDMRRGRWSGEV</sequence>